<sequence length="152" mass="16608">MFVLSTLDLKPTQETLVMDAFYHTAAQFQPRPRDELQHESLTEPDPGGQSRTNVGPSGHIRQSGLFRTRAGPRSGPEPDPGSGPEAGLISQTRTRGRTHIRTRAGLMSGPEPDPGRDQNRTSPKPQSDRHNQDQSRTNVRTRAGPRSGPDGP</sequence>
<evidence type="ECO:0000313" key="3">
    <source>
        <dbReference type="Proteomes" id="UP001460270"/>
    </source>
</evidence>
<dbReference type="EMBL" id="JBBPFD010000289">
    <property type="protein sequence ID" value="KAK7879311.1"/>
    <property type="molecule type" value="Genomic_DNA"/>
</dbReference>
<name>A0AAW0MR93_9GOBI</name>
<protein>
    <submittedName>
        <fullName evidence="2">Uncharacterized protein</fullName>
    </submittedName>
</protein>
<dbReference type="AlphaFoldDB" id="A0AAW0MR93"/>
<dbReference type="Proteomes" id="UP001460270">
    <property type="component" value="Unassembled WGS sequence"/>
</dbReference>
<accession>A0AAW0MR93</accession>
<evidence type="ECO:0000256" key="1">
    <source>
        <dbReference type="SAM" id="MobiDB-lite"/>
    </source>
</evidence>
<keyword evidence="3" id="KW-1185">Reference proteome</keyword>
<gene>
    <name evidence="2" type="ORF">WMY93_033908</name>
</gene>
<proteinExistence type="predicted"/>
<feature type="region of interest" description="Disordered" evidence="1">
    <location>
        <begin position="29"/>
        <end position="152"/>
    </location>
</feature>
<evidence type="ECO:0000313" key="2">
    <source>
        <dbReference type="EMBL" id="KAK7879311.1"/>
    </source>
</evidence>
<reference evidence="3" key="1">
    <citation type="submission" date="2024-04" db="EMBL/GenBank/DDBJ databases">
        <title>Salinicola lusitanus LLJ914,a marine bacterium isolated from the Okinawa Trough.</title>
        <authorList>
            <person name="Li J."/>
        </authorList>
    </citation>
    <scope>NUCLEOTIDE SEQUENCE [LARGE SCALE GENOMIC DNA]</scope>
</reference>
<organism evidence="2 3">
    <name type="scientific">Mugilogobius chulae</name>
    <name type="common">yellowstripe goby</name>
    <dbReference type="NCBI Taxonomy" id="88201"/>
    <lineage>
        <taxon>Eukaryota</taxon>
        <taxon>Metazoa</taxon>
        <taxon>Chordata</taxon>
        <taxon>Craniata</taxon>
        <taxon>Vertebrata</taxon>
        <taxon>Euteleostomi</taxon>
        <taxon>Actinopterygii</taxon>
        <taxon>Neopterygii</taxon>
        <taxon>Teleostei</taxon>
        <taxon>Neoteleostei</taxon>
        <taxon>Acanthomorphata</taxon>
        <taxon>Gobiaria</taxon>
        <taxon>Gobiiformes</taxon>
        <taxon>Gobioidei</taxon>
        <taxon>Gobiidae</taxon>
        <taxon>Gobionellinae</taxon>
        <taxon>Mugilogobius</taxon>
    </lineage>
</organism>
<comment type="caution">
    <text evidence="2">The sequence shown here is derived from an EMBL/GenBank/DDBJ whole genome shotgun (WGS) entry which is preliminary data.</text>
</comment>
<feature type="compositionally biased region" description="Basic and acidic residues" evidence="1">
    <location>
        <begin position="31"/>
        <end position="41"/>
    </location>
</feature>